<sequence>MARRRSRPRYERAAVFNPDGLPVWADRHRLSADVAAHDHDFFEIALVTQGHGLHIACDGDQPIQPGSAIVIPPNQWHAYAQCEDLVVFDSFIAPELIDSTLSFLDAELPLMETVHTSSLPLPQRIQLSAYDLSLAIAELHSMSDMTRSRRSRIQVVGHLLIYLDILSRSWAPDHSIHPRSIARLHPAVSRAAHLMENEPARTWTLADLAAATATERTTSFGCSSAIWEYRPSPTSIGYEDRPQPGCWCKPTLRSATSVYESAGTTRDTSPGGSRPPTDSAPPPTEAAHSPVPPDITPP</sequence>
<evidence type="ECO:0000313" key="4">
    <source>
        <dbReference type="EMBL" id="MBE1603449.1"/>
    </source>
</evidence>
<dbReference type="SUPFAM" id="SSF51182">
    <property type="entry name" value="RmlC-like cupins"/>
    <property type="match status" value="1"/>
</dbReference>
<name>A0A927MP30_9ACTN</name>
<feature type="compositionally biased region" description="Polar residues" evidence="2">
    <location>
        <begin position="258"/>
        <end position="271"/>
    </location>
</feature>
<keyword evidence="1" id="KW-0238">DNA-binding</keyword>
<evidence type="ECO:0000256" key="1">
    <source>
        <dbReference type="ARBA" id="ARBA00023125"/>
    </source>
</evidence>
<evidence type="ECO:0000313" key="5">
    <source>
        <dbReference type="Proteomes" id="UP000638648"/>
    </source>
</evidence>
<evidence type="ECO:0000256" key="2">
    <source>
        <dbReference type="SAM" id="MobiDB-lite"/>
    </source>
</evidence>
<comment type="caution">
    <text evidence="4">The sequence shown here is derived from an EMBL/GenBank/DDBJ whole genome shotgun (WGS) entry which is preliminary data.</text>
</comment>
<keyword evidence="5" id="KW-1185">Reference proteome</keyword>
<dbReference type="InterPro" id="IPR014710">
    <property type="entry name" value="RmlC-like_jellyroll"/>
</dbReference>
<accession>A0A927MP30</accession>
<gene>
    <name evidence="4" type="ORF">HEB94_000297</name>
</gene>
<dbReference type="EMBL" id="JADBEM010000001">
    <property type="protein sequence ID" value="MBE1603449.1"/>
    <property type="molecule type" value="Genomic_DNA"/>
</dbReference>
<organism evidence="4 5">
    <name type="scientific">Actinopolymorpha pittospori</name>
    <dbReference type="NCBI Taxonomy" id="648752"/>
    <lineage>
        <taxon>Bacteria</taxon>
        <taxon>Bacillati</taxon>
        <taxon>Actinomycetota</taxon>
        <taxon>Actinomycetes</taxon>
        <taxon>Propionibacteriales</taxon>
        <taxon>Actinopolymorphaceae</taxon>
        <taxon>Actinopolymorpha</taxon>
    </lineage>
</organism>
<dbReference type="InterPro" id="IPR003313">
    <property type="entry name" value="AraC-bd"/>
</dbReference>
<proteinExistence type="predicted"/>
<evidence type="ECO:0000259" key="3">
    <source>
        <dbReference type="Pfam" id="PF02311"/>
    </source>
</evidence>
<dbReference type="GO" id="GO:0006355">
    <property type="term" value="P:regulation of DNA-templated transcription"/>
    <property type="evidence" value="ECO:0007669"/>
    <property type="project" value="InterPro"/>
</dbReference>
<feature type="region of interest" description="Disordered" evidence="2">
    <location>
        <begin position="258"/>
        <end position="298"/>
    </location>
</feature>
<dbReference type="Gene3D" id="2.60.120.10">
    <property type="entry name" value="Jelly Rolls"/>
    <property type="match status" value="1"/>
</dbReference>
<dbReference type="GO" id="GO:0003677">
    <property type="term" value="F:DNA binding"/>
    <property type="evidence" value="ECO:0007669"/>
    <property type="project" value="UniProtKB-KW"/>
</dbReference>
<feature type="compositionally biased region" description="Pro residues" evidence="2">
    <location>
        <begin position="278"/>
        <end position="298"/>
    </location>
</feature>
<protein>
    <recommendedName>
        <fullName evidence="3">AraC-type arabinose-binding/dimerisation domain-containing protein</fullName>
    </recommendedName>
</protein>
<dbReference type="InterPro" id="IPR011051">
    <property type="entry name" value="RmlC_Cupin_sf"/>
</dbReference>
<feature type="domain" description="AraC-type arabinose-binding/dimerisation" evidence="3">
    <location>
        <begin position="35"/>
        <end position="80"/>
    </location>
</feature>
<dbReference type="Proteomes" id="UP000638648">
    <property type="component" value="Unassembled WGS sequence"/>
</dbReference>
<dbReference type="AlphaFoldDB" id="A0A927MP30"/>
<dbReference type="Pfam" id="PF02311">
    <property type="entry name" value="AraC_binding"/>
    <property type="match status" value="1"/>
</dbReference>
<reference evidence="4" key="1">
    <citation type="submission" date="2020-10" db="EMBL/GenBank/DDBJ databases">
        <title>Sequencing the genomes of 1000 actinobacteria strains.</title>
        <authorList>
            <person name="Klenk H.-P."/>
        </authorList>
    </citation>
    <scope>NUCLEOTIDE SEQUENCE</scope>
    <source>
        <strain evidence="4">DSM 45354</strain>
    </source>
</reference>